<sequence>MAPAVGACISLLLLASADFHLVMVRTDDIQAEGIQSARMRCRPKHPAFLLQPSQGSSALLVGSEKAGLNEAGVCWAVLHAARSTQGRSVHQPTVQSHSLPSADSP</sequence>
<reference evidence="3 4" key="1">
    <citation type="submission" date="2017-08" db="EMBL/GenBank/DDBJ databases">
        <title>Harnessing the power of phylogenomics to disentangle the directionality and signatures of interkingdom host jumping in the parasitic fungal genus Tolypocladium.</title>
        <authorList>
            <person name="Quandt C.A."/>
            <person name="Patterson W."/>
            <person name="Spatafora J.W."/>
        </authorList>
    </citation>
    <scope>NUCLEOTIDE SEQUENCE [LARGE SCALE GENOMIC DNA]</scope>
    <source>
        <strain evidence="3 4">CBS 113982</strain>
    </source>
</reference>
<keyword evidence="4" id="KW-1185">Reference proteome</keyword>
<evidence type="ECO:0000256" key="2">
    <source>
        <dbReference type="SAM" id="SignalP"/>
    </source>
</evidence>
<protein>
    <submittedName>
        <fullName evidence="3">Uncharacterized protein</fullName>
    </submittedName>
</protein>
<evidence type="ECO:0000313" key="4">
    <source>
        <dbReference type="Proteomes" id="UP000236621"/>
    </source>
</evidence>
<proteinExistence type="predicted"/>
<dbReference type="EMBL" id="NRSZ01000870">
    <property type="protein sequence ID" value="PNY24570.1"/>
    <property type="molecule type" value="Genomic_DNA"/>
</dbReference>
<name>A0A2K3QAI8_9HYPO</name>
<evidence type="ECO:0000256" key="1">
    <source>
        <dbReference type="SAM" id="MobiDB-lite"/>
    </source>
</evidence>
<feature type="signal peptide" evidence="2">
    <location>
        <begin position="1"/>
        <end position="17"/>
    </location>
</feature>
<comment type="caution">
    <text evidence="3">The sequence shown here is derived from an EMBL/GenBank/DDBJ whole genome shotgun (WGS) entry which is preliminary data.</text>
</comment>
<feature type="region of interest" description="Disordered" evidence="1">
    <location>
        <begin position="84"/>
        <end position="105"/>
    </location>
</feature>
<gene>
    <name evidence="3" type="ORF">TCAP_05492</name>
</gene>
<keyword evidence="2" id="KW-0732">Signal</keyword>
<accession>A0A2K3QAI8</accession>
<organism evidence="3 4">
    <name type="scientific">Tolypocladium capitatum</name>
    <dbReference type="NCBI Taxonomy" id="45235"/>
    <lineage>
        <taxon>Eukaryota</taxon>
        <taxon>Fungi</taxon>
        <taxon>Dikarya</taxon>
        <taxon>Ascomycota</taxon>
        <taxon>Pezizomycotina</taxon>
        <taxon>Sordariomycetes</taxon>
        <taxon>Hypocreomycetidae</taxon>
        <taxon>Hypocreales</taxon>
        <taxon>Ophiocordycipitaceae</taxon>
        <taxon>Tolypocladium</taxon>
    </lineage>
</organism>
<feature type="chain" id="PRO_5014350649" evidence="2">
    <location>
        <begin position="18"/>
        <end position="105"/>
    </location>
</feature>
<dbReference type="Proteomes" id="UP000236621">
    <property type="component" value="Unassembled WGS sequence"/>
</dbReference>
<dbReference type="AlphaFoldDB" id="A0A2K3QAI8"/>
<evidence type="ECO:0000313" key="3">
    <source>
        <dbReference type="EMBL" id="PNY24570.1"/>
    </source>
</evidence>